<feature type="compositionally biased region" description="Basic and acidic residues" evidence="1">
    <location>
        <begin position="38"/>
        <end position="52"/>
    </location>
</feature>
<protein>
    <submittedName>
        <fullName evidence="2">Uncharacterized protein</fullName>
    </submittedName>
</protein>
<name>A0AAP0ILW2_9MAGN</name>
<evidence type="ECO:0000313" key="3">
    <source>
        <dbReference type="Proteomes" id="UP001417504"/>
    </source>
</evidence>
<proteinExistence type="predicted"/>
<comment type="caution">
    <text evidence="2">The sequence shown here is derived from an EMBL/GenBank/DDBJ whole genome shotgun (WGS) entry which is preliminary data.</text>
</comment>
<feature type="compositionally biased region" description="Polar residues" evidence="1">
    <location>
        <begin position="1"/>
        <end position="28"/>
    </location>
</feature>
<feature type="region of interest" description="Disordered" evidence="1">
    <location>
        <begin position="1"/>
        <end position="60"/>
    </location>
</feature>
<reference evidence="2 3" key="1">
    <citation type="submission" date="2024-01" db="EMBL/GenBank/DDBJ databases">
        <title>Genome assemblies of Stephania.</title>
        <authorList>
            <person name="Yang L."/>
        </authorList>
    </citation>
    <scope>NUCLEOTIDE SEQUENCE [LARGE SCALE GENOMIC DNA]</scope>
    <source>
        <strain evidence="2">QJT</strain>
        <tissue evidence="2">Leaf</tissue>
    </source>
</reference>
<sequence>MGALRSRNSPTRRSESIQLNKNPSSRLSKTMKKSKYWKSSDEGVRSQPDPHKSLNVSAPHMPSPTLFFRISIWAYLFSETFMRDA</sequence>
<dbReference type="AlphaFoldDB" id="A0AAP0ILW2"/>
<accession>A0AAP0ILW2</accession>
<dbReference type="Proteomes" id="UP001417504">
    <property type="component" value="Unassembled WGS sequence"/>
</dbReference>
<keyword evidence="3" id="KW-1185">Reference proteome</keyword>
<gene>
    <name evidence="2" type="ORF">Sjap_016038</name>
</gene>
<evidence type="ECO:0000256" key="1">
    <source>
        <dbReference type="SAM" id="MobiDB-lite"/>
    </source>
</evidence>
<organism evidence="2 3">
    <name type="scientific">Stephania japonica</name>
    <dbReference type="NCBI Taxonomy" id="461633"/>
    <lineage>
        <taxon>Eukaryota</taxon>
        <taxon>Viridiplantae</taxon>
        <taxon>Streptophyta</taxon>
        <taxon>Embryophyta</taxon>
        <taxon>Tracheophyta</taxon>
        <taxon>Spermatophyta</taxon>
        <taxon>Magnoliopsida</taxon>
        <taxon>Ranunculales</taxon>
        <taxon>Menispermaceae</taxon>
        <taxon>Menispermoideae</taxon>
        <taxon>Cissampelideae</taxon>
        <taxon>Stephania</taxon>
    </lineage>
</organism>
<evidence type="ECO:0000313" key="2">
    <source>
        <dbReference type="EMBL" id="KAK9117091.1"/>
    </source>
</evidence>
<dbReference type="EMBL" id="JBBNAE010000006">
    <property type="protein sequence ID" value="KAK9117091.1"/>
    <property type="molecule type" value="Genomic_DNA"/>
</dbReference>